<accession>A0AAX4JIV4</accession>
<organism evidence="1 2">
    <name type="scientific">Burkholderia phage vB_BpP_HN02</name>
    <dbReference type="NCBI Taxonomy" id="3116925"/>
    <lineage>
        <taxon>Viruses</taxon>
        <taxon>Duplodnaviria</taxon>
        <taxon>Heunggongvirae</taxon>
        <taxon>Uroviricota</taxon>
        <taxon>Caudoviricetes</taxon>
        <taxon>Schitoviridae</taxon>
    </lineage>
</organism>
<evidence type="ECO:0000313" key="1">
    <source>
        <dbReference type="EMBL" id="WVK89975.1"/>
    </source>
</evidence>
<dbReference type="EMBL" id="PP079243">
    <property type="protein sequence ID" value="WVK89975.1"/>
    <property type="molecule type" value="Genomic_DNA"/>
</dbReference>
<protein>
    <submittedName>
        <fullName evidence="1">Uncharacterized protein</fullName>
    </submittedName>
</protein>
<proteinExistence type="predicted"/>
<dbReference type="Proteomes" id="UP001432380">
    <property type="component" value="Segment"/>
</dbReference>
<sequence>MSNKAKFYHLIATKVLFVIEGQEAAQSADLNAILYTEQNFVNAKMLARAQKNVQIQLHQVIGEDVKYDVANVIITGVSSLGYMTPEEFAGVDEEGDGAVAKVFA</sequence>
<reference evidence="1" key="1">
    <citation type="submission" date="2024-01" db="EMBL/GenBank/DDBJ databases">
        <authorList>
            <person name="Zhu Q."/>
        </authorList>
    </citation>
    <scope>NUCLEOTIDE SEQUENCE</scope>
</reference>
<name>A0AAX4JIV4_9CAUD</name>
<evidence type="ECO:0000313" key="2">
    <source>
        <dbReference type="Proteomes" id="UP001432380"/>
    </source>
</evidence>